<name>A0ABV6GDR2_9BACI</name>
<comment type="caution">
    <text evidence="1">The sequence shown here is derived from an EMBL/GenBank/DDBJ whole genome shotgun (WGS) entry which is preliminary data.</text>
</comment>
<dbReference type="RefSeq" id="WP_378933402.1">
    <property type="nucleotide sequence ID" value="NZ_JBHLVO010000006.1"/>
</dbReference>
<gene>
    <name evidence="1" type="ORF">ACFFIX_10145</name>
</gene>
<dbReference type="EMBL" id="JBHLVO010000006">
    <property type="protein sequence ID" value="MFC0271815.1"/>
    <property type="molecule type" value="Genomic_DNA"/>
</dbReference>
<dbReference type="Proteomes" id="UP001589854">
    <property type="component" value="Unassembled WGS sequence"/>
</dbReference>
<evidence type="ECO:0000313" key="2">
    <source>
        <dbReference type="Proteomes" id="UP001589854"/>
    </source>
</evidence>
<evidence type="ECO:0000313" key="1">
    <source>
        <dbReference type="EMBL" id="MFC0271815.1"/>
    </source>
</evidence>
<protein>
    <submittedName>
        <fullName evidence="1">Uncharacterized protein</fullName>
    </submittedName>
</protein>
<sequence>MKVCICHSSPIRTLELIVHIGLKNGDVAFRGYGIIDQEGKVVFKTANRHWVEQLDKTVKRLRKNTTNYRNKESKQVRHKP</sequence>
<accession>A0ABV6GDR2</accession>
<proteinExistence type="predicted"/>
<keyword evidence="2" id="KW-1185">Reference proteome</keyword>
<reference evidence="1 2" key="1">
    <citation type="submission" date="2024-09" db="EMBL/GenBank/DDBJ databases">
        <authorList>
            <person name="Sun Q."/>
            <person name="Mori K."/>
        </authorList>
    </citation>
    <scope>NUCLEOTIDE SEQUENCE [LARGE SCALE GENOMIC DNA]</scope>
    <source>
        <strain evidence="1 2">CCM 7228</strain>
    </source>
</reference>
<organism evidence="1 2">
    <name type="scientific">Metabacillus herbersteinensis</name>
    <dbReference type="NCBI Taxonomy" id="283816"/>
    <lineage>
        <taxon>Bacteria</taxon>
        <taxon>Bacillati</taxon>
        <taxon>Bacillota</taxon>
        <taxon>Bacilli</taxon>
        <taxon>Bacillales</taxon>
        <taxon>Bacillaceae</taxon>
        <taxon>Metabacillus</taxon>
    </lineage>
</organism>